<dbReference type="Pfam" id="PF03131">
    <property type="entry name" value="bZIP_Maf"/>
    <property type="match status" value="1"/>
</dbReference>
<evidence type="ECO:0000256" key="1">
    <source>
        <dbReference type="ARBA" id="ARBA00023015"/>
    </source>
</evidence>
<feature type="domain" description="BZIP" evidence="5">
    <location>
        <begin position="239"/>
        <end position="302"/>
    </location>
</feature>
<dbReference type="STRING" id="6832.A0A553PLJ5"/>
<dbReference type="InterPro" id="IPR046347">
    <property type="entry name" value="bZIP_sf"/>
</dbReference>
<dbReference type="GO" id="GO:0000981">
    <property type="term" value="F:DNA-binding transcription factor activity, RNA polymerase II-specific"/>
    <property type="evidence" value="ECO:0007669"/>
    <property type="project" value="TreeGrafter"/>
</dbReference>
<dbReference type="GO" id="GO:0000978">
    <property type="term" value="F:RNA polymerase II cis-regulatory region sequence-specific DNA binding"/>
    <property type="evidence" value="ECO:0007669"/>
    <property type="project" value="TreeGrafter"/>
</dbReference>
<keyword evidence="1" id="KW-0805">Transcription regulation</keyword>
<dbReference type="GO" id="GO:0005634">
    <property type="term" value="C:nucleus"/>
    <property type="evidence" value="ECO:0007669"/>
    <property type="project" value="TreeGrafter"/>
</dbReference>
<evidence type="ECO:0000313" key="7">
    <source>
        <dbReference type="Proteomes" id="UP000318571"/>
    </source>
</evidence>
<dbReference type="SMART" id="SM00338">
    <property type="entry name" value="BRLZ"/>
    <property type="match status" value="1"/>
</dbReference>
<gene>
    <name evidence="6" type="ORF">TCAL_07732</name>
</gene>
<keyword evidence="2" id="KW-0238">DNA-binding</keyword>
<protein>
    <recommendedName>
        <fullName evidence="5">BZIP domain-containing protein</fullName>
    </recommendedName>
</protein>
<feature type="compositionally biased region" description="Polar residues" evidence="4">
    <location>
        <begin position="349"/>
        <end position="363"/>
    </location>
</feature>
<dbReference type="PROSITE" id="PS50217">
    <property type="entry name" value="BZIP"/>
    <property type="match status" value="1"/>
</dbReference>
<keyword evidence="7" id="KW-1185">Reference proteome</keyword>
<feature type="non-terminal residue" evidence="6">
    <location>
        <position position="1"/>
    </location>
</feature>
<evidence type="ECO:0000256" key="3">
    <source>
        <dbReference type="ARBA" id="ARBA00023163"/>
    </source>
</evidence>
<dbReference type="PANTHER" id="PTHR10129:SF50">
    <property type="entry name" value="BZIP DOMAIN-CONTAINING PROTEIN"/>
    <property type="match status" value="1"/>
</dbReference>
<feature type="region of interest" description="Disordered" evidence="4">
    <location>
        <begin position="334"/>
        <end position="363"/>
    </location>
</feature>
<keyword evidence="3" id="KW-0804">Transcription</keyword>
<accession>A0A553PLJ5</accession>
<sequence>ATSAVDVGAVVAPTSSNSQQIQQLGPFRTHVGDEEEVLVGAPGLDNGHGLQLVGVHHEDEDSPRARYNRSAVNPALYHHNPHHGQSIHACDPLGDPDYQDACLDQHPVRFHRDEYAHQYSPQSRSNGDWPGQHLGNQIPQWIDGRAGGVWHPPPVPMGPGGTDQRFVVGNQSHMKWMEQSRPGSAMSNTGSGKMKGVGSRSLLYEPMASDCIPDDQLAQLSVKELNKRVQNLTRDDIVKLKQRRRTLKNRGYAMNCRLRRQMHKEGLESQLNDMRDRFYNALKERDAVIKERDYLRNQLNQLEKLQASGGLVGPTTSNNGGSNHHDTLQLSLAHSSHHPGHHHAGQLDLSLNGNDGSHNYKRSPNTYGSLVAIHHQETAKLMR</sequence>
<comment type="caution">
    <text evidence="6">The sequence shown here is derived from an EMBL/GenBank/DDBJ whole genome shotgun (WGS) entry which is preliminary data.</text>
</comment>
<dbReference type="InterPro" id="IPR024874">
    <property type="entry name" value="Transcription_factor_Maf_fam"/>
</dbReference>
<dbReference type="EMBL" id="VCGU01000003">
    <property type="protein sequence ID" value="TRY78546.1"/>
    <property type="molecule type" value="Genomic_DNA"/>
</dbReference>
<dbReference type="SUPFAM" id="SSF47454">
    <property type="entry name" value="A DNA-binding domain in eukaryotic transcription factors"/>
    <property type="match status" value="1"/>
</dbReference>
<dbReference type="PANTHER" id="PTHR10129">
    <property type="entry name" value="TRANSCRIPTION FACTOR MAF"/>
    <property type="match status" value="1"/>
</dbReference>
<evidence type="ECO:0000313" key="6">
    <source>
        <dbReference type="EMBL" id="TRY78546.1"/>
    </source>
</evidence>
<evidence type="ECO:0000259" key="5">
    <source>
        <dbReference type="PROSITE" id="PS50217"/>
    </source>
</evidence>
<proteinExistence type="predicted"/>
<name>A0A553PLJ5_TIGCA</name>
<dbReference type="Proteomes" id="UP000318571">
    <property type="component" value="Chromosome 11"/>
</dbReference>
<dbReference type="InterPro" id="IPR008917">
    <property type="entry name" value="TF_DNA-bd_sf"/>
</dbReference>
<dbReference type="Gene3D" id="1.20.5.170">
    <property type="match status" value="1"/>
</dbReference>
<dbReference type="InterPro" id="IPR004827">
    <property type="entry name" value="bZIP"/>
</dbReference>
<evidence type="ECO:0000256" key="2">
    <source>
        <dbReference type="ARBA" id="ARBA00023125"/>
    </source>
</evidence>
<dbReference type="InterPro" id="IPR004826">
    <property type="entry name" value="bZIP_Maf"/>
</dbReference>
<evidence type="ECO:0000256" key="4">
    <source>
        <dbReference type="SAM" id="MobiDB-lite"/>
    </source>
</evidence>
<organism evidence="6 7">
    <name type="scientific">Tigriopus californicus</name>
    <name type="common">Marine copepod</name>
    <dbReference type="NCBI Taxonomy" id="6832"/>
    <lineage>
        <taxon>Eukaryota</taxon>
        <taxon>Metazoa</taxon>
        <taxon>Ecdysozoa</taxon>
        <taxon>Arthropoda</taxon>
        <taxon>Crustacea</taxon>
        <taxon>Multicrustacea</taxon>
        <taxon>Hexanauplia</taxon>
        <taxon>Copepoda</taxon>
        <taxon>Harpacticoida</taxon>
        <taxon>Harpacticidae</taxon>
        <taxon>Tigriopus</taxon>
    </lineage>
</organism>
<dbReference type="SUPFAM" id="SSF57959">
    <property type="entry name" value="Leucine zipper domain"/>
    <property type="match status" value="1"/>
</dbReference>
<feature type="compositionally biased region" description="Basic residues" evidence="4">
    <location>
        <begin position="335"/>
        <end position="344"/>
    </location>
</feature>
<reference evidence="6 7" key="1">
    <citation type="journal article" date="2018" name="Nat. Ecol. Evol.">
        <title>Genomic signatures of mitonuclear coevolution across populations of Tigriopus californicus.</title>
        <authorList>
            <person name="Barreto F.S."/>
            <person name="Watson E.T."/>
            <person name="Lima T.G."/>
            <person name="Willett C.S."/>
            <person name="Edmands S."/>
            <person name="Li W."/>
            <person name="Burton R.S."/>
        </authorList>
    </citation>
    <scope>NUCLEOTIDE SEQUENCE [LARGE SCALE GENOMIC DNA]</scope>
    <source>
        <strain evidence="6 7">San Diego</strain>
    </source>
</reference>
<dbReference type="AlphaFoldDB" id="A0A553PLJ5"/>